<dbReference type="InterPro" id="IPR042099">
    <property type="entry name" value="ANL_N_sf"/>
</dbReference>
<keyword evidence="3" id="KW-1185">Reference proteome</keyword>
<dbReference type="GO" id="GO:0043041">
    <property type="term" value="P:amino acid activation for nonribosomal peptide biosynthetic process"/>
    <property type="evidence" value="ECO:0007669"/>
    <property type="project" value="TreeGrafter"/>
</dbReference>
<dbReference type="InterPro" id="IPR045851">
    <property type="entry name" value="AMP-bd_C_sf"/>
</dbReference>
<dbReference type="InterPro" id="IPR000873">
    <property type="entry name" value="AMP-dep_synth/lig_dom"/>
</dbReference>
<dbReference type="GO" id="GO:0009366">
    <property type="term" value="C:enterobactin synthetase complex"/>
    <property type="evidence" value="ECO:0007669"/>
    <property type="project" value="TreeGrafter"/>
</dbReference>
<feature type="domain" description="AMP-dependent synthetase/ligase" evidence="1">
    <location>
        <begin position="6"/>
        <end position="126"/>
    </location>
</feature>
<protein>
    <recommendedName>
        <fullName evidence="1">AMP-dependent synthetase/ligase domain-containing protein</fullName>
    </recommendedName>
</protein>
<organism evidence="2 3">
    <name type="scientific">Streptomyces armeniacus</name>
    <dbReference type="NCBI Taxonomy" id="83291"/>
    <lineage>
        <taxon>Bacteria</taxon>
        <taxon>Bacillati</taxon>
        <taxon>Actinomycetota</taxon>
        <taxon>Actinomycetes</taxon>
        <taxon>Kitasatosporales</taxon>
        <taxon>Streptomycetaceae</taxon>
        <taxon>Streptomyces</taxon>
    </lineage>
</organism>
<dbReference type="SUPFAM" id="SSF56801">
    <property type="entry name" value="Acetyl-CoA synthetase-like"/>
    <property type="match status" value="1"/>
</dbReference>
<dbReference type="Gene3D" id="3.30.300.30">
    <property type="match status" value="1"/>
</dbReference>
<sequence length="207" mass="22464">MQISRERAVTTVHFVPSMLQLFLEESTVARCTGLRRVLCSGEALSASLAARCHTLLSAELHNLYGPTEASVDVTAIQLSPGAEVVPIGRPVWNTRLYVLDAGLRPVPPGVAGELYLAGVQLARGYLERPGLTAERFVADPFGGPGERMYRTGDLARWRAEGTVEYLGRSDDQVKVRGFRVEPGEIEAVLARHATVAHTTVSVRTESP</sequence>
<dbReference type="PANTHER" id="PTHR45527">
    <property type="entry name" value="NONRIBOSOMAL PEPTIDE SYNTHETASE"/>
    <property type="match status" value="1"/>
</dbReference>
<dbReference type="GO" id="GO:0031177">
    <property type="term" value="F:phosphopantetheine binding"/>
    <property type="evidence" value="ECO:0007669"/>
    <property type="project" value="TreeGrafter"/>
</dbReference>
<name>A0A345Y1Z0_9ACTN</name>
<gene>
    <name evidence="2" type="ORF">DVA86_35160</name>
</gene>
<dbReference type="GO" id="GO:0009239">
    <property type="term" value="P:enterobactin biosynthetic process"/>
    <property type="evidence" value="ECO:0007669"/>
    <property type="project" value="TreeGrafter"/>
</dbReference>
<dbReference type="PANTHER" id="PTHR45527:SF1">
    <property type="entry name" value="FATTY ACID SYNTHASE"/>
    <property type="match status" value="1"/>
</dbReference>
<dbReference type="FunFam" id="2.30.38.10:FF:000002">
    <property type="entry name" value="Enterobactin synthase component F"/>
    <property type="match status" value="1"/>
</dbReference>
<evidence type="ECO:0000313" key="2">
    <source>
        <dbReference type="EMBL" id="AXK37906.1"/>
    </source>
</evidence>
<dbReference type="KEGG" id="sarm:DVA86_35160"/>
<dbReference type="AlphaFoldDB" id="A0A345Y1Z0"/>
<dbReference type="Gene3D" id="3.40.50.12780">
    <property type="entry name" value="N-terminal domain of ligase-like"/>
    <property type="match status" value="1"/>
</dbReference>
<proteinExistence type="predicted"/>
<dbReference type="GO" id="GO:0047527">
    <property type="term" value="F:2,3-dihydroxybenzoate-serine ligase activity"/>
    <property type="evidence" value="ECO:0007669"/>
    <property type="project" value="TreeGrafter"/>
</dbReference>
<dbReference type="Proteomes" id="UP000254425">
    <property type="component" value="Chromosome"/>
</dbReference>
<evidence type="ECO:0000259" key="1">
    <source>
        <dbReference type="Pfam" id="PF00501"/>
    </source>
</evidence>
<evidence type="ECO:0000313" key="3">
    <source>
        <dbReference type="Proteomes" id="UP000254425"/>
    </source>
</evidence>
<accession>A0A345Y1Z0</accession>
<reference evidence="2 3" key="1">
    <citation type="submission" date="2018-07" db="EMBL/GenBank/DDBJ databases">
        <title>Draft genome of the type strain Streptomyces armeniacus ATCC 15676.</title>
        <authorList>
            <person name="Labana P."/>
            <person name="Gosse J.T."/>
            <person name="Boddy C.N."/>
        </authorList>
    </citation>
    <scope>NUCLEOTIDE SEQUENCE [LARGE SCALE GENOMIC DNA]</scope>
    <source>
        <strain evidence="2 3">ATCC 15676</strain>
    </source>
</reference>
<dbReference type="EMBL" id="CP031320">
    <property type="protein sequence ID" value="AXK37906.1"/>
    <property type="molecule type" value="Genomic_DNA"/>
</dbReference>
<dbReference type="Pfam" id="PF00501">
    <property type="entry name" value="AMP-binding"/>
    <property type="match status" value="1"/>
</dbReference>
<dbReference type="GO" id="GO:0005829">
    <property type="term" value="C:cytosol"/>
    <property type="evidence" value="ECO:0007669"/>
    <property type="project" value="TreeGrafter"/>
</dbReference>